<dbReference type="Proteomes" id="UP001358417">
    <property type="component" value="Unassembled WGS sequence"/>
</dbReference>
<accession>A0AAV9N463</accession>
<comment type="caution">
    <text evidence="1">The sequence shown here is derived from an EMBL/GenBank/DDBJ whole genome shotgun (WGS) entry which is preliminary data.</text>
</comment>
<protein>
    <recommendedName>
        <fullName evidence="3">Glycosyltransferase family 25 protein</fullName>
    </recommendedName>
</protein>
<gene>
    <name evidence="1" type="ORF">LTR84_006360</name>
</gene>
<name>A0AAV9N463_9EURO</name>
<dbReference type="GeneID" id="89974532"/>
<reference evidence="1 2" key="1">
    <citation type="submission" date="2023-08" db="EMBL/GenBank/DDBJ databases">
        <title>Black Yeasts Isolated from many extreme environments.</title>
        <authorList>
            <person name="Coleine C."/>
            <person name="Stajich J.E."/>
            <person name="Selbmann L."/>
        </authorList>
    </citation>
    <scope>NUCLEOTIDE SEQUENCE [LARGE SCALE GENOMIC DNA]</scope>
    <source>
        <strain evidence="1 2">CCFEE 5792</strain>
    </source>
</reference>
<organism evidence="1 2">
    <name type="scientific">Exophiala bonariae</name>
    <dbReference type="NCBI Taxonomy" id="1690606"/>
    <lineage>
        <taxon>Eukaryota</taxon>
        <taxon>Fungi</taxon>
        <taxon>Dikarya</taxon>
        <taxon>Ascomycota</taxon>
        <taxon>Pezizomycotina</taxon>
        <taxon>Eurotiomycetes</taxon>
        <taxon>Chaetothyriomycetidae</taxon>
        <taxon>Chaetothyriales</taxon>
        <taxon>Herpotrichiellaceae</taxon>
        <taxon>Exophiala</taxon>
    </lineage>
</organism>
<evidence type="ECO:0000313" key="2">
    <source>
        <dbReference type="Proteomes" id="UP001358417"/>
    </source>
</evidence>
<evidence type="ECO:0008006" key="3">
    <source>
        <dbReference type="Google" id="ProtNLM"/>
    </source>
</evidence>
<evidence type="ECO:0000313" key="1">
    <source>
        <dbReference type="EMBL" id="KAK5047695.1"/>
    </source>
</evidence>
<dbReference type="EMBL" id="JAVRRD010000024">
    <property type="protein sequence ID" value="KAK5047695.1"/>
    <property type="molecule type" value="Genomic_DNA"/>
</dbReference>
<dbReference type="AlphaFoldDB" id="A0AAV9N463"/>
<sequence>MVYPSPISGRHEMSPREIASNSTLGVSLRSDVPRAEQDLIVLIPNASLQIMLRCTCRSLRTTVQFEKIIAVSPKPSWRTRGLLMAAALTGLTIEIPEQPYNSDDLIYAFESIDTSDRKQGIHPGHGSARAWLAHLDIMKYVIASHMSSAFIVEDDVDWDINIHSQMRLVSDHTREFLQAPLTDSSPFGHGWDVLWLGHCGDELAEESLAYADSTILDVEISTGWSKKYVLIEQLPHGHRAVQYVQDVGCTFGHGVTRLGARRILQFLGAGQDEAFDVALMNQCRKGNLQCITVLPELMHHYTPKERTGYISPNDETE</sequence>
<dbReference type="RefSeq" id="XP_064703222.1">
    <property type="nucleotide sequence ID" value="XM_064849921.1"/>
</dbReference>
<keyword evidence="2" id="KW-1185">Reference proteome</keyword>
<proteinExistence type="predicted"/>